<evidence type="ECO:0000313" key="5">
    <source>
        <dbReference type="EMBL" id="KAF3703358.1"/>
    </source>
</evidence>
<reference evidence="6" key="2">
    <citation type="submission" date="2019-02" db="EMBL/GenBank/DDBJ databases">
        <title>Opniocepnalus argus Var Kimnra genome.</title>
        <authorList>
            <person name="Zhou C."/>
            <person name="Xiao S."/>
        </authorList>
    </citation>
    <scope>NUCLEOTIDE SEQUENCE [LARGE SCALE GENOMIC DNA]</scope>
</reference>
<dbReference type="PANTHER" id="PTHR10556">
    <property type="entry name" value="3-OXO-5-ALPHA-STEROID 4-DEHYDROGENASE"/>
    <property type="match status" value="1"/>
</dbReference>
<evidence type="ECO:0000259" key="4">
    <source>
        <dbReference type="Pfam" id="PF21696"/>
    </source>
</evidence>
<gene>
    <name evidence="5" type="ORF">EXN66_Car019046</name>
</gene>
<dbReference type="GO" id="GO:0005783">
    <property type="term" value="C:endoplasmic reticulum"/>
    <property type="evidence" value="ECO:0007669"/>
    <property type="project" value="UniProtKB-SubCell"/>
</dbReference>
<dbReference type="InterPro" id="IPR049127">
    <property type="entry name" value="TECR-like_N"/>
</dbReference>
<dbReference type="AlphaFoldDB" id="A0A6G1QM91"/>
<keyword evidence="3" id="KW-0812">Transmembrane</keyword>
<dbReference type="Pfam" id="PF21696">
    <property type="entry name" value="TECR_N"/>
    <property type="match status" value="1"/>
</dbReference>
<evidence type="ECO:0000313" key="6">
    <source>
        <dbReference type="Proteomes" id="UP000503349"/>
    </source>
</evidence>
<evidence type="ECO:0000256" key="1">
    <source>
        <dbReference type="ARBA" id="ARBA00004240"/>
    </source>
</evidence>
<comment type="subcellular location">
    <subcellularLocation>
        <location evidence="1">Endoplasmic reticulum</location>
    </subcellularLocation>
</comment>
<organism evidence="5 6">
    <name type="scientific">Channa argus</name>
    <name type="common">Northern snakehead</name>
    <name type="synonym">Ophicephalus argus</name>
    <dbReference type="NCBI Taxonomy" id="215402"/>
    <lineage>
        <taxon>Eukaryota</taxon>
        <taxon>Metazoa</taxon>
        <taxon>Chordata</taxon>
        <taxon>Craniata</taxon>
        <taxon>Vertebrata</taxon>
        <taxon>Euteleostomi</taxon>
        <taxon>Actinopterygii</taxon>
        <taxon>Neopterygii</taxon>
        <taxon>Teleostei</taxon>
        <taxon>Neoteleostei</taxon>
        <taxon>Acanthomorphata</taxon>
        <taxon>Anabantaria</taxon>
        <taxon>Anabantiformes</taxon>
        <taxon>Channoidei</taxon>
        <taxon>Channidae</taxon>
        <taxon>Channa</taxon>
    </lineage>
</organism>
<dbReference type="GO" id="GO:0016491">
    <property type="term" value="F:oxidoreductase activity"/>
    <property type="evidence" value="ECO:0007669"/>
    <property type="project" value="TreeGrafter"/>
</dbReference>
<dbReference type="GO" id="GO:0042761">
    <property type="term" value="P:very long-chain fatty acid biosynthetic process"/>
    <property type="evidence" value="ECO:0007669"/>
    <property type="project" value="TreeGrafter"/>
</dbReference>
<keyword evidence="3" id="KW-0472">Membrane</keyword>
<name>A0A6G1QM91_CHAAH</name>
<dbReference type="EMBL" id="CM015730">
    <property type="protein sequence ID" value="KAF3703358.1"/>
    <property type="molecule type" value="Genomic_DNA"/>
</dbReference>
<feature type="transmembrane region" description="Helical" evidence="3">
    <location>
        <begin position="157"/>
        <end position="179"/>
    </location>
</feature>
<keyword evidence="2" id="KW-0256">Endoplasmic reticulum</keyword>
<dbReference type="PANTHER" id="PTHR10556:SF59">
    <property type="entry name" value="STEROID 5-ALPHA REDUCTASE C-TERMINAL DOMAIN-CONTAINING PROTEIN"/>
    <property type="match status" value="1"/>
</dbReference>
<keyword evidence="6" id="KW-1185">Reference proteome</keyword>
<keyword evidence="3" id="KW-1133">Transmembrane helix</keyword>
<reference evidence="5 6" key="1">
    <citation type="submission" date="2019-02" db="EMBL/GenBank/DDBJ databases">
        <title>Opniocepnalus argus genome.</title>
        <authorList>
            <person name="Zhou C."/>
            <person name="Xiao S."/>
        </authorList>
    </citation>
    <scope>NUCLEOTIDE SEQUENCE [LARGE SCALE GENOMIC DNA]</scope>
    <source>
        <strain evidence="5">OARG1902GOOAL</strain>
        <tissue evidence="5">Muscle</tissue>
    </source>
</reference>
<evidence type="ECO:0000256" key="2">
    <source>
        <dbReference type="ARBA" id="ARBA00022824"/>
    </source>
</evidence>
<accession>A0A6G1QM91</accession>
<protein>
    <submittedName>
        <fullName evidence="5">Very-long-chain enoyl-CoA reductase</fullName>
    </submittedName>
</protein>
<dbReference type="Proteomes" id="UP000503349">
    <property type="component" value="Chromosome 19"/>
</dbReference>
<dbReference type="Gene3D" id="3.10.20.90">
    <property type="entry name" value="Phosphatidylinositol 3-kinase Catalytic Subunit, Chain A, domain 1"/>
    <property type="match status" value="1"/>
</dbReference>
<feature type="domain" description="TECR-like N-terminal" evidence="4">
    <location>
        <begin position="126"/>
        <end position="152"/>
    </location>
</feature>
<proteinExistence type="predicted"/>
<dbReference type="InterPro" id="IPR039357">
    <property type="entry name" value="SRD5A/TECR"/>
</dbReference>
<evidence type="ECO:0000256" key="3">
    <source>
        <dbReference type="SAM" id="Phobius"/>
    </source>
</evidence>
<sequence>MSVKHTDSVSSTRTKYDELPHPTEISDVLSSDRKKIHSGPVLGASSLLNKPWSGGCNKTFIMAATTTVCFTICLVNEDDVTLIIQIEMTLPAGKNSTHLAVGPPRHLSLRVDSKSLLECFGIHFYLEGKSLRDDEVLQNLPVGTTATMYFRDLGPQLGWTMVFLAEYVGPLLIYLFFYFRVPYMYLHRCAFTSSPHPVVKLACECHTFHYLKRLIETIFVHRFSHGTMPLRTIVRNCAYYWGFSGWLAYYINHPLYTPPCWSLGELHHHDPVPASGIVHSTGVHPDDRLGQREAQSLQQGVQGLSQLPDGHYPPDSLTVLEKDKTKLDRVLQLRKLLEVFIDEDMRNADRFQARSFINSILKGCLLQAPTKMCVN</sequence>